<feature type="short sequence motif" description="HXXXXD motif" evidence="14">
    <location>
        <begin position="388"/>
        <end position="393"/>
    </location>
</feature>
<dbReference type="EC" id="2.3.1.15" evidence="5 14"/>
<evidence type="ECO:0000313" key="18">
    <source>
        <dbReference type="Proteomes" id="UP001501083"/>
    </source>
</evidence>
<dbReference type="RefSeq" id="WP_158983150.1">
    <property type="nucleotide sequence ID" value="NZ_BAABKY010000001.1"/>
</dbReference>
<comment type="catalytic activity">
    <reaction evidence="13 14">
        <text>sn-glycerol 3-phosphate + an acyl-CoA = a 1-acyl-sn-glycero-3-phosphate + CoA</text>
        <dbReference type="Rhea" id="RHEA:15325"/>
        <dbReference type="ChEBI" id="CHEBI:57287"/>
        <dbReference type="ChEBI" id="CHEBI:57597"/>
        <dbReference type="ChEBI" id="CHEBI:57970"/>
        <dbReference type="ChEBI" id="CHEBI:58342"/>
        <dbReference type="EC" id="2.3.1.15"/>
    </reaction>
</comment>
<keyword evidence="10 14" id="KW-0594">Phospholipid biosynthesis</keyword>
<dbReference type="CDD" id="cd07993">
    <property type="entry name" value="LPLAT_DHAPAT-like"/>
    <property type="match status" value="1"/>
</dbReference>
<comment type="pathway">
    <text evidence="2 14">Phospholipid metabolism; CDP-diacylglycerol biosynthesis; CDP-diacylglycerol from sn-glycerol 3-phosphate: step 1/3.</text>
</comment>
<evidence type="ECO:0000256" key="1">
    <source>
        <dbReference type="ARBA" id="ARBA00004413"/>
    </source>
</evidence>
<dbReference type="EMBL" id="BAABKY010000001">
    <property type="protein sequence ID" value="GAA5067878.1"/>
    <property type="molecule type" value="Genomic_DNA"/>
</dbReference>
<dbReference type="InterPro" id="IPR002123">
    <property type="entry name" value="Plipid/glycerol_acylTrfase"/>
</dbReference>
<keyword evidence="8 14" id="KW-0808">Transferase</keyword>
<evidence type="ECO:0000256" key="11">
    <source>
        <dbReference type="ARBA" id="ARBA00023264"/>
    </source>
</evidence>
<dbReference type="PIRSF" id="PIRSF000437">
    <property type="entry name" value="GPAT_DHAPAT"/>
    <property type="match status" value="1"/>
</dbReference>
<sequence>MPAMPKQTPLPFPDAKQDAPAADTAAAREDADAPAMPSEDGVGPADARDPAQTELPIGAPDPGPRRRRVAAPRRPWWAKLLGRMMAPWVQLTIEPRNPAAEIPEEWSGRPVCYVLEDYGLSNALILERACREAGLPSPLQPLPGDPLRRKRAYLALSRRNVNTLTQLQQSLGNAPASPKTHSGSLARLLDAHRADPTLDVQLVPVSIFVGRAPDKSSGWFSVLFSENWTLVGRFRRLLAIALNGRDTLVRFAPPVGLRTIVDEGLPAERTVRKLSRVLRTHFHRIREAVIGPDLSTRRLLVDQVLAAPSVKEAISDQAARDKTSLADAWKKAHAFAYEIAADYSHPVVRSVSFLLTPVWNRIYRGVLVHHLDKLKDDAPGHEVVYVPCHRSHMDYLLLSYLLYTKGIVPPHIVAGINLNLPVVGTLLRKGGAFFIRRSIRGSALYSAVLSEYVAQLVSGGYSIEYFVEGGRSRTGRLLPPKGGMVAMTLRAFLRQPTRPVLFQPVYIGYEKLMEGNSYLDELSGKPKEKESIWQLLMGIPKVLRSNYGQVVVNFGEPIRLNDVLAEHAPDWNGQPVGEDEKPGWFSDTVDALAQRIQVNVNRAADVNPINLLALALLSTPKHAMGESDLLTQIALSKTLLAELPYSDRVTVTPHSPQEIVAHGEEINVLARITHPLGDVLGVSGDKAVLLSYFRNNVLHLFTAASWIACCFQNNRRMSLNGVQRLGRSVYPFLQEELFLPWTEDEFADRLNRTVEVFIREGLLEKISDDEGGILARNAGQTDEVFRLRAIGHSLQQAFERYYIAISVLVKNGPGTLTASELEGLCQLAAQRLSLLYAPAAPEFFDKTLFRGFIQKLREMKLVWPDENGKLAFDSRLDVWAKDAKFILGRELRHTIEKISPESAKPAPAEPTAA</sequence>
<accession>A0ABP9KYD5</accession>
<dbReference type="Pfam" id="PF01553">
    <property type="entry name" value="Acyltransferase"/>
    <property type="match status" value="1"/>
</dbReference>
<evidence type="ECO:0000256" key="6">
    <source>
        <dbReference type="ARBA" id="ARBA00013432"/>
    </source>
</evidence>
<dbReference type="InterPro" id="IPR045520">
    <property type="entry name" value="GPAT/DHAPAT_C"/>
</dbReference>
<evidence type="ECO:0000256" key="9">
    <source>
        <dbReference type="ARBA" id="ARBA00023136"/>
    </source>
</evidence>
<comment type="caution">
    <text evidence="17">The sequence shown here is derived from an EMBL/GenBank/DDBJ whole genome shotgun (WGS) entry which is preliminary data.</text>
</comment>
<keyword evidence="14" id="KW-0444">Lipid biosynthesis</keyword>
<evidence type="ECO:0000256" key="13">
    <source>
        <dbReference type="ARBA" id="ARBA00048427"/>
    </source>
</evidence>
<evidence type="ECO:0000313" key="17">
    <source>
        <dbReference type="EMBL" id="GAA5067878.1"/>
    </source>
</evidence>
<evidence type="ECO:0000256" key="5">
    <source>
        <dbReference type="ARBA" id="ARBA00013113"/>
    </source>
</evidence>
<dbReference type="PANTHER" id="PTHR12563">
    <property type="entry name" value="GLYCEROL-3-PHOSPHATE ACYLTRANSFERASE"/>
    <property type="match status" value="1"/>
</dbReference>
<dbReference type="Proteomes" id="UP001501083">
    <property type="component" value="Unassembled WGS sequence"/>
</dbReference>
<dbReference type="PIRSF" id="PIRSF500064">
    <property type="entry name" value="GPAT"/>
    <property type="match status" value="1"/>
</dbReference>
<dbReference type="PANTHER" id="PTHR12563:SF17">
    <property type="entry name" value="DIHYDROXYACETONE PHOSPHATE ACYLTRANSFERASE"/>
    <property type="match status" value="1"/>
</dbReference>
<evidence type="ECO:0000256" key="15">
    <source>
        <dbReference type="SAM" id="MobiDB-lite"/>
    </source>
</evidence>
<evidence type="ECO:0000256" key="7">
    <source>
        <dbReference type="ARBA" id="ARBA00022475"/>
    </source>
</evidence>
<evidence type="ECO:0000256" key="12">
    <source>
        <dbReference type="ARBA" id="ARBA00023315"/>
    </source>
</evidence>
<dbReference type="InterPro" id="IPR028354">
    <property type="entry name" value="GPAT_PlsB"/>
</dbReference>
<reference evidence="18" key="1">
    <citation type="journal article" date="2019" name="Int. J. Syst. Evol. Microbiol.">
        <title>The Global Catalogue of Microorganisms (GCM) 10K type strain sequencing project: providing services to taxonomists for standard genome sequencing and annotation.</title>
        <authorList>
            <consortium name="The Broad Institute Genomics Platform"/>
            <consortium name="The Broad Institute Genome Sequencing Center for Infectious Disease"/>
            <person name="Wu L."/>
            <person name="Ma J."/>
        </authorList>
    </citation>
    <scope>NUCLEOTIDE SEQUENCE [LARGE SCALE GENOMIC DNA]</scope>
    <source>
        <strain evidence="18">JCM 19212</strain>
    </source>
</reference>
<keyword evidence="12 14" id="KW-0012">Acyltransferase</keyword>
<gene>
    <name evidence="14 17" type="primary">plsB</name>
    <name evidence="17" type="ORF">GCM10025759_02990</name>
</gene>
<evidence type="ECO:0000256" key="14">
    <source>
        <dbReference type="HAMAP-Rule" id="MF_00393"/>
    </source>
</evidence>
<dbReference type="HAMAP" id="MF_00393">
    <property type="entry name" value="Glyc3P_acyltrans"/>
    <property type="match status" value="1"/>
</dbReference>
<comment type="pathway">
    <text evidence="3">Lipid metabolism.</text>
</comment>
<evidence type="ECO:0000256" key="8">
    <source>
        <dbReference type="ARBA" id="ARBA00022679"/>
    </source>
</evidence>
<organism evidence="17 18">
    <name type="scientific">Lysobacter panacisoli</name>
    <dbReference type="NCBI Taxonomy" id="1255263"/>
    <lineage>
        <taxon>Bacteria</taxon>
        <taxon>Pseudomonadati</taxon>
        <taxon>Pseudomonadota</taxon>
        <taxon>Gammaproteobacteria</taxon>
        <taxon>Lysobacterales</taxon>
        <taxon>Lysobacteraceae</taxon>
        <taxon>Lysobacter</taxon>
    </lineage>
</organism>
<name>A0ABP9KYD5_9GAMM</name>
<comment type="domain">
    <text evidence="14">The HXXXXD motif is essential for acyltransferase activity and may constitute the binding site for the phosphate moiety of the glycerol-3-phosphate.</text>
</comment>
<feature type="domain" description="Phospholipid/glycerol acyltransferase" evidence="16">
    <location>
        <begin position="383"/>
        <end position="510"/>
    </location>
</feature>
<dbReference type="NCBIfam" id="TIGR03703">
    <property type="entry name" value="plsB"/>
    <property type="match status" value="1"/>
</dbReference>
<keyword evidence="9 14" id="KW-0472">Membrane</keyword>
<proteinExistence type="inferred from homology"/>
<feature type="region of interest" description="Disordered" evidence="15">
    <location>
        <begin position="1"/>
        <end position="70"/>
    </location>
</feature>
<comment type="similarity">
    <text evidence="4 14">Belongs to the GPAT/DAPAT family.</text>
</comment>
<keyword evidence="11 14" id="KW-1208">Phospholipid metabolism</keyword>
<dbReference type="NCBIfam" id="NF003441">
    <property type="entry name" value="PRK04974.1"/>
    <property type="match status" value="1"/>
</dbReference>
<dbReference type="SUPFAM" id="SSF69593">
    <property type="entry name" value="Glycerol-3-phosphate (1)-acyltransferase"/>
    <property type="match status" value="1"/>
</dbReference>
<evidence type="ECO:0000256" key="4">
    <source>
        <dbReference type="ARBA" id="ARBA00007937"/>
    </source>
</evidence>
<dbReference type="Pfam" id="PF19277">
    <property type="entry name" value="GPAT_C"/>
    <property type="match status" value="1"/>
</dbReference>
<keyword evidence="14" id="KW-0443">Lipid metabolism</keyword>
<evidence type="ECO:0000256" key="3">
    <source>
        <dbReference type="ARBA" id="ARBA00005189"/>
    </source>
</evidence>
<keyword evidence="7 14" id="KW-1003">Cell membrane</keyword>
<evidence type="ECO:0000259" key="16">
    <source>
        <dbReference type="SMART" id="SM00563"/>
    </source>
</evidence>
<evidence type="ECO:0000256" key="2">
    <source>
        <dbReference type="ARBA" id="ARBA00004765"/>
    </source>
</evidence>
<evidence type="ECO:0000256" key="10">
    <source>
        <dbReference type="ARBA" id="ARBA00023209"/>
    </source>
</evidence>
<keyword evidence="18" id="KW-1185">Reference proteome</keyword>
<comment type="subcellular location">
    <subcellularLocation>
        <location evidence="1 14">Cell membrane</location>
        <topology evidence="1 14">Peripheral membrane protein</topology>
        <orientation evidence="1 14">Cytoplasmic side</orientation>
    </subcellularLocation>
</comment>
<dbReference type="InterPro" id="IPR041728">
    <property type="entry name" value="GPAT/DHAPAT_LPLAT"/>
</dbReference>
<dbReference type="InterPro" id="IPR022284">
    <property type="entry name" value="GPAT/DHAPAT"/>
</dbReference>
<dbReference type="SMART" id="SM00563">
    <property type="entry name" value="PlsC"/>
    <property type="match status" value="1"/>
</dbReference>
<protein>
    <recommendedName>
        <fullName evidence="6 14">Glycerol-3-phosphate acyltransferase</fullName>
        <shortName evidence="14">GPAT</shortName>
        <ecNumber evidence="5 14">2.3.1.15</ecNumber>
    </recommendedName>
</protein>